<dbReference type="PANTHER" id="PTHR47842:SF3">
    <property type="entry name" value="DUF676 DOMAIN-CONTAINING PROTEIN"/>
    <property type="match status" value="1"/>
</dbReference>
<evidence type="ECO:0000313" key="2">
    <source>
        <dbReference type="EMBL" id="EAU84023.1"/>
    </source>
</evidence>
<evidence type="ECO:0000313" key="3">
    <source>
        <dbReference type="Proteomes" id="UP000001861"/>
    </source>
</evidence>
<dbReference type="AlphaFoldDB" id="A8P040"/>
<keyword evidence="3" id="KW-1185">Reference proteome</keyword>
<dbReference type="KEGG" id="cci:CC1G_11461"/>
<gene>
    <name evidence="2" type="ORF">CC1G_11461</name>
</gene>
<dbReference type="InParanoid" id="A8P040"/>
<feature type="region of interest" description="Disordered" evidence="1">
    <location>
        <begin position="247"/>
        <end position="286"/>
    </location>
</feature>
<proteinExistence type="predicted"/>
<comment type="caution">
    <text evidence="2">The sequence shown here is derived from an EMBL/GenBank/DDBJ whole genome shotgun (WGS) entry which is preliminary data.</text>
</comment>
<dbReference type="OMA" id="QHPAINI"/>
<accession>A8P040</accession>
<protein>
    <submittedName>
        <fullName evidence="2">Uncharacterized protein</fullName>
    </submittedName>
</protein>
<dbReference type="STRING" id="240176.A8P040"/>
<feature type="compositionally biased region" description="Pro residues" evidence="1">
    <location>
        <begin position="117"/>
        <end position="127"/>
    </location>
</feature>
<dbReference type="EMBL" id="AACS02000006">
    <property type="protein sequence ID" value="EAU84023.1"/>
    <property type="molecule type" value="Genomic_DNA"/>
</dbReference>
<organism evidence="2 3">
    <name type="scientific">Coprinopsis cinerea (strain Okayama-7 / 130 / ATCC MYA-4618 / FGSC 9003)</name>
    <name type="common">Inky cap fungus</name>
    <name type="synonym">Hormographiella aspergillata</name>
    <dbReference type="NCBI Taxonomy" id="240176"/>
    <lineage>
        <taxon>Eukaryota</taxon>
        <taxon>Fungi</taxon>
        <taxon>Dikarya</taxon>
        <taxon>Basidiomycota</taxon>
        <taxon>Agaricomycotina</taxon>
        <taxon>Agaricomycetes</taxon>
        <taxon>Agaricomycetidae</taxon>
        <taxon>Agaricales</taxon>
        <taxon>Agaricineae</taxon>
        <taxon>Psathyrellaceae</taxon>
        <taxon>Coprinopsis</taxon>
    </lineage>
</organism>
<dbReference type="SUPFAM" id="SSF53474">
    <property type="entry name" value="alpha/beta-Hydrolases"/>
    <property type="match status" value="1"/>
</dbReference>
<sequence length="357" mass="40062">MGGLLAAEAALDPSLNPSGQPKRVIGVIAFDTPFLGMHPHVVISGIASLLPKSDEKEKERKKPAKSEKELNQHPEVHVVEPKVTDDWEAFKEKIHRKSRPRSWQPSLDPQSYLDIPPRGPSPSPSSPPQDTASSISGTSSSQSNSRRSPSPFFDRALDFVASYTDPDDPLIRWFRKHSDDPLRATKRWILEKFQFGGCMFDPSGLKSRYLRLVDWEGGLWVNYWTLTVPKDGDSEHGHDEANDKALEAAGMLPPKEESRKRNKLHKAPKPEDIQKQKQKEKSMSSGHHFVVLPTSSTLDFDFGGMERWEKVLIAGVDDEVEAHTGLFKASSNLDYDAFVDRVADRVMGWCQHLHLGV</sequence>
<feature type="compositionally biased region" description="Basic and acidic residues" evidence="1">
    <location>
        <begin position="268"/>
        <end position="282"/>
    </location>
</feature>
<dbReference type="Proteomes" id="UP000001861">
    <property type="component" value="Unassembled WGS sequence"/>
</dbReference>
<dbReference type="VEuPathDB" id="FungiDB:CC1G_11461"/>
<dbReference type="eggNOG" id="ENOG502RY95">
    <property type="taxonomic scope" value="Eukaryota"/>
</dbReference>
<feature type="compositionally biased region" description="Basic and acidic residues" evidence="1">
    <location>
        <begin position="52"/>
        <end position="82"/>
    </location>
</feature>
<feature type="compositionally biased region" description="Low complexity" evidence="1">
    <location>
        <begin position="133"/>
        <end position="150"/>
    </location>
</feature>
<name>A8P040_COPC7</name>
<dbReference type="OrthoDB" id="3248508at2759"/>
<dbReference type="InterPro" id="IPR029058">
    <property type="entry name" value="AB_hydrolase_fold"/>
</dbReference>
<dbReference type="GeneID" id="6014378"/>
<reference evidence="2 3" key="1">
    <citation type="journal article" date="2010" name="Proc. Natl. Acad. Sci. U.S.A.">
        <title>Insights into evolution of multicellular fungi from the assembled chromosomes of the mushroom Coprinopsis cinerea (Coprinus cinereus).</title>
        <authorList>
            <person name="Stajich J.E."/>
            <person name="Wilke S.K."/>
            <person name="Ahren D."/>
            <person name="Au C.H."/>
            <person name="Birren B.W."/>
            <person name="Borodovsky M."/>
            <person name="Burns C."/>
            <person name="Canback B."/>
            <person name="Casselton L.A."/>
            <person name="Cheng C.K."/>
            <person name="Deng J."/>
            <person name="Dietrich F.S."/>
            <person name="Fargo D.C."/>
            <person name="Farman M.L."/>
            <person name="Gathman A.C."/>
            <person name="Goldberg J."/>
            <person name="Guigo R."/>
            <person name="Hoegger P.J."/>
            <person name="Hooker J.B."/>
            <person name="Huggins A."/>
            <person name="James T.Y."/>
            <person name="Kamada T."/>
            <person name="Kilaru S."/>
            <person name="Kodira C."/>
            <person name="Kues U."/>
            <person name="Kupfer D."/>
            <person name="Kwan H.S."/>
            <person name="Lomsadze A."/>
            <person name="Li W."/>
            <person name="Lilly W.W."/>
            <person name="Ma L.J."/>
            <person name="Mackey A.J."/>
            <person name="Manning G."/>
            <person name="Martin F."/>
            <person name="Muraguchi H."/>
            <person name="Natvig D.O."/>
            <person name="Palmerini H."/>
            <person name="Ramesh M.A."/>
            <person name="Rehmeyer C.J."/>
            <person name="Roe B.A."/>
            <person name="Shenoy N."/>
            <person name="Stanke M."/>
            <person name="Ter-Hovhannisyan V."/>
            <person name="Tunlid A."/>
            <person name="Velagapudi R."/>
            <person name="Vision T.J."/>
            <person name="Zeng Q."/>
            <person name="Zolan M.E."/>
            <person name="Pukkila P.J."/>
        </authorList>
    </citation>
    <scope>NUCLEOTIDE SEQUENCE [LARGE SCALE GENOMIC DNA]</scope>
    <source>
        <strain evidence="3">Okayama-7 / 130 / ATCC MYA-4618 / FGSC 9003</strain>
    </source>
</reference>
<feature type="region of interest" description="Disordered" evidence="1">
    <location>
        <begin position="51"/>
        <end position="82"/>
    </location>
</feature>
<feature type="region of interest" description="Disordered" evidence="1">
    <location>
        <begin position="94"/>
        <end position="150"/>
    </location>
</feature>
<dbReference type="RefSeq" id="XP_001837816.1">
    <property type="nucleotide sequence ID" value="XM_001837764.2"/>
</dbReference>
<evidence type="ECO:0000256" key="1">
    <source>
        <dbReference type="SAM" id="MobiDB-lite"/>
    </source>
</evidence>
<dbReference type="PANTHER" id="PTHR47842">
    <property type="entry name" value="EXPRESSED PROTEIN"/>
    <property type="match status" value="1"/>
</dbReference>